<accession>A0A3G8XVW8</accession>
<reference evidence="3" key="1">
    <citation type="submission" date="2018-11" db="EMBL/GenBank/DDBJ databases">
        <title>Proposal to divide the Flavobacteriaceae and reorganize its genera based on Amino Acid Identity values calculated from whole genome sequences.</title>
        <authorList>
            <person name="Nicholson A.C."/>
            <person name="Gulvik C.A."/>
            <person name="Whitney A.M."/>
            <person name="Humrighouse B.W."/>
            <person name="Bell M."/>
            <person name="Holmes B."/>
            <person name="Steigerwalt A.G."/>
            <person name="Villarma A."/>
            <person name="Sheth M."/>
            <person name="Batra D."/>
            <person name="Pryor J."/>
            <person name="Bernardet J.-F."/>
            <person name="Hugo C."/>
            <person name="Kampfer P."/>
            <person name="Newman J.D."/>
            <person name="McQuiston J.R."/>
        </authorList>
    </citation>
    <scope>NUCLEOTIDE SEQUENCE [LARGE SCALE GENOMIC DNA]</scope>
    <source>
        <strain evidence="3">G0081</strain>
    </source>
</reference>
<name>A0A3G8XVW8_9FLAO</name>
<sequence length="225" mass="25479">MKNTIKDKLKREYEELSENVPPNLWERLEADLDSTSMEKPIAKRSLPFYKYAAVLLVFLSLGLYLFISQKESVKSSDTIVVRQEKMNRENPEAKSVEAVALKSEEKSKEDANMGSVVIPSSYNQIEKKALNPIISVANKSVEKTDSPKIETKTQGETPFNLAQNNEVKEKVKYTSAEDLLFGYELEKTNAELDKRGNKLGTLELKKPKEISILGVKIYSEETPNE</sequence>
<feature type="transmembrane region" description="Helical" evidence="1">
    <location>
        <begin position="48"/>
        <end position="67"/>
    </location>
</feature>
<dbReference type="OrthoDB" id="1250816at2"/>
<dbReference type="AlphaFoldDB" id="A0A3G8XVW8"/>
<dbReference type="KEGG" id="ccas:EIB73_03675"/>
<keyword evidence="1" id="KW-0472">Membrane</keyword>
<protein>
    <submittedName>
        <fullName evidence="2">Uncharacterized protein</fullName>
    </submittedName>
</protein>
<keyword evidence="3" id="KW-1185">Reference proteome</keyword>
<dbReference type="RefSeq" id="WP_125022739.1">
    <property type="nucleotide sequence ID" value="NZ_CP034159.1"/>
</dbReference>
<dbReference type="Proteomes" id="UP000270185">
    <property type="component" value="Chromosome"/>
</dbReference>
<proteinExistence type="predicted"/>
<keyword evidence="1" id="KW-0812">Transmembrane</keyword>
<evidence type="ECO:0000313" key="2">
    <source>
        <dbReference type="EMBL" id="AZI32336.1"/>
    </source>
</evidence>
<dbReference type="EMBL" id="CP034159">
    <property type="protein sequence ID" value="AZI32336.1"/>
    <property type="molecule type" value="Genomic_DNA"/>
</dbReference>
<organism evidence="2 3">
    <name type="scientific">Kaistella carnis</name>
    <dbReference type="NCBI Taxonomy" id="1241979"/>
    <lineage>
        <taxon>Bacteria</taxon>
        <taxon>Pseudomonadati</taxon>
        <taxon>Bacteroidota</taxon>
        <taxon>Flavobacteriia</taxon>
        <taxon>Flavobacteriales</taxon>
        <taxon>Weeksellaceae</taxon>
        <taxon>Chryseobacterium group</taxon>
        <taxon>Kaistella</taxon>
    </lineage>
</organism>
<evidence type="ECO:0000256" key="1">
    <source>
        <dbReference type="SAM" id="Phobius"/>
    </source>
</evidence>
<keyword evidence="1" id="KW-1133">Transmembrane helix</keyword>
<evidence type="ECO:0000313" key="3">
    <source>
        <dbReference type="Proteomes" id="UP000270185"/>
    </source>
</evidence>
<gene>
    <name evidence="2" type="ORF">EIB73_03675</name>
</gene>